<dbReference type="GO" id="GO:0016853">
    <property type="term" value="F:isomerase activity"/>
    <property type="evidence" value="ECO:0007669"/>
    <property type="project" value="UniProtKB-KW"/>
</dbReference>
<dbReference type="SUPFAM" id="SSF55331">
    <property type="entry name" value="Tautomerase/MIF"/>
    <property type="match status" value="1"/>
</dbReference>
<protein>
    <submittedName>
        <fullName evidence="1">Isomerase</fullName>
    </submittedName>
</protein>
<sequence>MPLILVDYSSDLDFDHQGFAKELHPLITEVIDATVADCKTVFRPAAQYTVGDGGPDAGAVVLVQIKLLEGRSVERRAELTTRIAALLQRYLSVPAALAVEITELERATYRVLGRTG</sequence>
<keyword evidence="1" id="KW-0413">Isomerase</keyword>
<gene>
    <name evidence="1" type="ORF">ABT404_19235</name>
</gene>
<proteinExistence type="predicted"/>
<dbReference type="Gene3D" id="3.30.429.10">
    <property type="entry name" value="Macrophage Migration Inhibitory Factor"/>
    <property type="match status" value="1"/>
</dbReference>
<dbReference type="InterPro" id="IPR004220">
    <property type="entry name" value="5-COMe_2-OHmuconate_Isoase"/>
</dbReference>
<accession>A0ABV1WXZ6</accession>
<dbReference type="Proteomes" id="UP001474181">
    <property type="component" value="Unassembled WGS sequence"/>
</dbReference>
<evidence type="ECO:0000313" key="2">
    <source>
        <dbReference type="Proteomes" id="UP001474181"/>
    </source>
</evidence>
<evidence type="ECO:0000313" key="1">
    <source>
        <dbReference type="EMBL" id="MER7181586.1"/>
    </source>
</evidence>
<comment type="caution">
    <text evidence="1">The sequence shown here is derived from an EMBL/GenBank/DDBJ whole genome shotgun (WGS) entry which is preliminary data.</text>
</comment>
<dbReference type="PANTHER" id="PTHR37950">
    <property type="entry name" value="4-HYDROXYPHENYLACETATE CATABOLISM PROTEIN"/>
    <property type="match status" value="1"/>
</dbReference>
<dbReference type="PANTHER" id="PTHR37950:SF1">
    <property type="entry name" value="4-HYDROXYPHENYLACETATE CATABOLISM PROTEIN"/>
    <property type="match status" value="1"/>
</dbReference>
<name>A0ABV1WXZ6_9ACTN</name>
<dbReference type="InterPro" id="IPR014347">
    <property type="entry name" value="Tautomerase/MIF_sf"/>
</dbReference>
<dbReference type="RefSeq" id="WP_350782501.1">
    <property type="nucleotide sequence ID" value="NZ_JBEPEK010000126.1"/>
</dbReference>
<dbReference type="EMBL" id="JBEPEK010000126">
    <property type="protein sequence ID" value="MER7181586.1"/>
    <property type="molecule type" value="Genomic_DNA"/>
</dbReference>
<keyword evidence="2" id="KW-1185">Reference proteome</keyword>
<reference evidence="1 2" key="1">
    <citation type="submission" date="2024-06" db="EMBL/GenBank/DDBJ databases">
        <title>The Natural Products Discovery Center: Release of the First 8490 Sequenced Strains for Exploring Actinobacteria Biosynthetic Diversity.</title>
        <authorList>
            <person name="Kalkreuter E."/>
            <person name="Kautsar S.A."/>
            <person name="Yang D."/>
            <person name="Bader C.D."/>
            <person name="Teijaro C.N."/>
            <person name="Fluegel L."/>
            <person name="Davis C.M."/>
            <person name="Simpson J.R."/>
            <person name="Lauterbach L."/>
            <person name="Steele A.D."/>
            <person name="Gui C."/>
            <person name="Meng S."/>
            <person name="Li G."/>
            <person name="Viehrig K."/>
            <person name="Ye F."/>
            <person name="Su P."/>
            <person name="Kiefer A.F."/>
            <person name="Nichols A."/>
            <person name="Cepeda A.J."/>
            <person name="Yan W."/>
            <person name="Fan B."/>
            <person name="Jiang Y."/>
            <person name="Adhikari A."/>
            <person name="Zheng C.-J."/>
            <person name="Schuster L."/>
            <person name="Cowan T.M."/>
            <person name="Smanski M.J."/>
            <person name="Chevrette M.G."/>
            <person name="De Carvalho L.P.S."/>
            <person name="Shen B."/>
        </authorList>
    </citation>
    <scope>NUCLEOTIDE SEQUENCE [LARGE SCALE GENOMIC DNA]</scope>
    <source>
        <strain evidence="1 2">NPDC000234</strain>
    </source>
</reference>
<organism evidence="1 2">
    <name type="scientific">Streptomyces hyaluromycini</name>
    <dbReference type="NCBI Taxonomy" id="1377993"/>
    <lineage>
        <taxon>Bacteria</taxon>
        <taxon>Bacillati</taxon>
        <taxon>Actinomycetota</taxon>
        <taxon>Actinomycetes</taxon>
        <taxon>Kitasatosporales</taxon>
        <taxon>Streptomycetaceae</taxon>
        <taxon>Streptomyces</taxon>
    </lineage>
</organism>